<evidence type="ECO:0008006" key="9">
    <source>
        <dbReference type="Google" id="ProtNLM"/>
    </source>
</evidence>
<evidence type="ECO:0000256" key="6">
    <source>
        <dbReference type="RuleBase" id="RU000461"/>
    </source>
</evidence>
<dbReference type="InterPro" id="IPR017972">
    <property type="entry name" value="Cyt_P450_CS"/>
</dbReference>
<comment type="similarity">
    <text evidence="2 6">Belongs to the cytochrome P450 family.</text>
</comment>
<dbReference type="EMBL" id="JAPEIS010000006">
    <property type="protein sequence ID" value="KAJ8065105.1"/>
    <property type="molecule type" value="Genomic_DNA"/>
</dbReference>
<dbReference type="PANTHER" id="PTHR24305:SF166">
    <property type="entry name" value="CYTOCHROME P450 12A4, MITOCHONDRIAL-RELATED"/>
    <property type="match status" value="1"/>
</dbReference>
<dbReference type="Proteomes" id="UP001152300">
    <property type="component" value="Unassembled WGS sequence"/>
</dbReference>
<dbReference type="OrthoDB" id="1470350at2759"/>
<name>A0A9X0ALY6_9HELO</name>
<keyword evidence="8" id="KW-1185">Reference proteome</keyword>
<sequence>MVGAVLNEELRLFPIADTIPKVTVGDQRVMVDGVERLVPGNCYIHLNTVGTNRNPRHWPHEVLKGGKTDLDDFVPRRWIVERGDEGVGEGRWKMVCADEEVEERDELAYLHDAFTLFKPVKGAFISFSEGARACPGKKFAQVEMTAVLAVIFRKFSVELDVTRWATDEEVEGMNREERNVLYEMAMKEAKEVLGRCNQVQLVLKMAREDRVPLRSVERGRERFGGCLREGRSWG</sequence>
<keyword evidence="4 6" id="KW-0408">Iron</keyword>
<evidence type="ECO:0000313" key="8">
    <source>
        <dbReference type="Proteomes" id="UP001152300"/>
    </source>
</evidence>
<dbReference type="PROSITE" id="PS00086">
    <property type="entry name" value="CYTOCHROME_P450"/>
    <property type="match status" value="1"/>
</dbReference>
<comment type="cofactor">
    <cofactor evidence="1">
        <name>heme</name>
        <dbReference type="ChEBI" id="CHEBI:30413"/>
    </cofactor>
</comment>
<evidence type="ECO:0000313" key="7">
    <source>
        <dbReference type="EMBL" id="KAJ8065105.1"/>
    </source>
</evidence>
<dbReference type="SUPFAM" id="SSF48264">
    <property type="entry name" value="Cytochrome P450"/>
    <property type="match status" value="1"/>
</dbReference>
<protein>
    <recommendedName>
        <fullName evidence="9">Cytochrome P450</fullName>
    </recommendedName>
</protein>
<dbReference type="AlphaFoldDB" id="A0A9X0ALY6"/>
<comment type="caution">
    <text evidence="7">The sequence shown here is derived from an EMBL/GenBank/DDBJ whole genome shotgun (WGS) entry which is preliminary data.</text>
</comment>
<evidence type="ECO:0000256" key="1">
    <source>
        <dbReference type="ARBA" id="ARBA00001971"/>
    </source>
</evidence>
<keyword evidence="3 6" id="KW-0479">Metal-binding</keyword>
<dbReference type="InterPro" id="IPR050121">
    <property type="entry name" value="Cytochrome_P450_monoxygenase"/>
</dbReference>
<dbReference type="InterPro" id="IPR036396">
    <property type="entry name" value="Cyt_P450_sf"/>
</dbReference>
<dbReference type="PANTHER" id="PTHR24305">
    <property type="entry name" value="CYTOCHROME P450"/>
    <property type="match status" value="1"/>
</dbReference>
<evidence type="ECO:0000256" key="2">
    <source>
        <dbReference type="ARBA" id="ARBA00010617"/>
    </source>
</evidence>
<dbReference type="Gene3D" id="1.10.630.10">
    <property type="entry name" value="Cytochrome P450"/>
    <property type="match status" value="1"/>
</dbReference>
<dbReference type="GO" id="GO:0005506">
    <property type="term" value="F:iron ion binding"/>
    <property type="evidence" value="ECO:0007669"/>
    <property type="project" value="InterPro"/>
</dbReference>
<keyword evidence="6" id="KW-0349">Heme</keyword>
<accession>A0A9X0ALY6</accession>
<dbReference type="InterPro" id="IPR001128">
    <property type="entry name" value="Cyt_P450"/>
</dbReference>
<evidence type="ECO:0000256" key="3">
    <source>
        <dbReference type="ARBA" id="ARBA00022723"/>
    </source>
</evidence>
<evidence type="ECO:0000256" key="5">
    <source>
        <dbReference type="ARBA" id="ARBA00023026"/>
    </source>
</evidence>
<proteinExistence type="inferred from homology"/>
<gene>
    <name evidence="7" type="ORF">OCU04_005818</name>
</gene>
<keyword evidence="5" id="KW-0843">Virulence</keyword>
<evidence type="ECO:0000256" key="4">
    <source>
        <dbReference type="ARBA" id="ARBA00023004"/>
    </source>
</evidence>
<dbReference type="GO" id="GO:0020037">
    <property type="term" value="F:heme binding"/>
    <property type="evidence" value="ECO:0007669"/>
    <property type="project" value="InterPro"/>
</dbReference>
<keyword evidence="6" id="KW-0503">Monooxygenase</keyword>
<keyword evidence="6" id="KW-0560">Oxidoreductase</keyword>
<dbReference type="GO" id="GO:0004497">
    <property type="term" value="F:monooxygenase activity"/>
    <property type="evidence" value="ECO:0007669"/>
    <property type="project" value="UniProtKB-KW"/>
</dbReference>
<reference evidence="7" key="1">
    <citation type="submission" date="2022-11" db="EMBL/GenBank/DDBJ databases">
        <title>Genome Resource of Sclerotinia nivalis Strain SnTB1, a Plant Pathogen Isolated from American Ginseng.</title>
        <authorList>
            <person name="Fan S."/>
        </authorList>
    </citation>
    <scope>NUCLEOTIDE SEQUENCE</scope>
    <source>
        <strain evidence="7">SnTB1</strain>
    </source>
</reference>
<dbReference type="GO" id="GO:0016705">
    <property type="term" value="F:oxidoreductase activity, acting on paired donors, with incorporation or reduction of molecular oxygen"/>
    <property type="evidence" value="ECO:0007669"/>
    <property type="project" value="InterPro"/>
</dbReference>
<dbReference type="Pfam" id="PF00067">
    <property type="entry name" value="p450"/>
    <property type="match status" value="1"/>
</dbReference>
<organism evidence="7 8">
    <name type="scientific">Sclerotinia nivalis</name>
    <dbReference type="NCBI Taxonomy" id="352851"/>
    <lineage>
        <taxon>Eukaryota</taxon>
        <taxon>Fungi</taxon>
        <taxon>Dikarya</taxon>
        <taxon>Ascomycota</taxon>
        <taxon>Pezizomycotina</taxon>
        <taxon>Leotiomycetes</taxon>
        <taxon>Helotiales</taxon>
        <taxon>Sclerotiniaceae</taxon>
        <taxon>Sclerotinia</taxon>
    </lineage>
</organism>